<gene>
    <name evidence="2" type="ORF">LCGC14_0351600</name>
</gene>
<dbReference type="AlphaFoldDB" id="A0A0F9VY05"/>
<name>A0A0F9VY05_9ZZZZ</name>
<keyword evidence="1" id="KW-1133">Transmembrane helix</keyword>
<protein>
    <submittedName>
        <fullName evidence="2">Uncharacterized protein</fullName>
    </submittedName>
</protein>
<feature type="transmembrane region" description="Helical" evidence="1">
    <location>
        <begin position="67"/>
        <end position="86"/>
    </location>
</feature>
<evidence type="ECO:0000256" key="1">
    <source>
        <dbReference type="SAM" id="Phobius"/>
    </source>
</evidence>
<comment type="caution">
    <text evidence="2">The sequence shown here is derived from an EMBL/GenBank/DDBJ whole genome shotgun (WGS) entry which is preliminary data.</text>
</comment>
<evidence type="ECO:0000313" key="2">
    <source>
        <dbReference type="EMBL" id="KKN78301.1"/>
    </source>
</evidence>
<organism evidence="2">
    <name type="scientific">marine sediment metagenome</name>
    <dbReference type="NCBI Taxonomy" id="412755"/>
    <lineage>
        <taxon>unclassified sequences</taxon>
        <taxon>metagenomes</taxon>
        <taxon>ecological metagenomes</taxon>
    </lineage>
</organism>
<dbReference type="EMBL" id="LAZR01000265">
    <property type="protein sequence ID" value="KKN78301.1"/>
    <property type="molecule type" value="Genomic_DNA"/>
</dbReference>
<proteinExistence type="predicted"/>
<keyword evidence="1" id="KW-0472">Membrane</keyword>
<keyword evidence="1" id="KW-0812">Transmembrane</keyword>
<accession>A0A0F9VY05</accession>
<reference evidence="2" key="1">
    <citation type="journal article" date="2015" name="Nature">
        <title>Complex archaea that bridge the gap between prokaryotes and eukaryotes.</title>
        <authorList>
            <person name="Spang A."/>
            <person name="Saw J.H."/>
            <person name="Jorgensen S.L."/>
            <person name="Zaremba-Niedzwiedzka K."/>
            <person name="Martijn J."/>
            <person name="Lind A.E."/>
            <person name="van Eijk R."/>
            <person name="Schleper C."/>
            <person name="Guy L."/>
            <person name="Ettema T.J."/>
        </authorList>
    </citation>
    <scope>NUCLEOTIDE SEQUENCE</scope>
</reference>
<feature type="transmembrane region" description="Helical" evidence="1">
    <location>
        <begin position="21"/>
        <end position="47"/>
    </location>
</feature>
<sequence length="138" mass="15381">MEHIVNPWFIYLLSVVNNFGVLLTTGAVLSGTGYLVYIIIYVIYGLLKAEDCGGNNDFDNFLKNWSGKGKASIYLFLLFIILAVVCPNKNTIIAMYVADKVTYDTAGEALKSGKAFKDELKKDVIDIIESITKQKEKK</sequence>